<sequence length="119" mass="13094">MSYVALATRQFEALTDFYGKALGFAVLKRWDRPDGRGCVFDLNGLKLEILDAAREKAALELGPVGDRIHLVIEVADVDAAHRALAIHAPPPITTSWRSRTFSLRDPDGTAVCYLQWVAG</sequence>
<dbReference type="RefSeq" id="WP_282213396.1">
    <property type="nucleotide sequence ID" value="NZ_OX458332.1"/>
</dbReference>
<name>A0AA35XYL5_METCP</name>
<proteinExistence type="predicted"/>
<dbReference type="EMBL" id="OX458332">
    <property type="protein sequence ID" value="CAI8718545.1"/>
    <property type="molecule type" value="Genomic_DNA"/>
</dbReference>
<dbReference type="Proteomes" id="UP001158598">
    <property type="component" value="Chromosome"/>
</dbReference>
<reference evidence="2" key="1">
    <citation type="submission" date="2023-03" db="EMBL/GenBank/DDBJ databases">
        <authorList>
            <person name="Pearce D."/>
        </authorList>
    </citation>
    <scope>NUCLEOTIDE SEQUENCE</scope>
    <source>
        <strain evidence="2">Mc</strain>
    </source>
</reference>
<evidence type="ECO:0000259" key="1">
    <source>
        <dbReference type="PROSITE" id="PS51819"/>
    </source>
</evidence>
<evidence type="ECO:0000313" key="2">
    <source>
        <dbReference type="EMBL" id="CAI8718545.1"/>
    </source>
</evidence>
<protein>
    <submittedName>
        <fullName evidence="2">VOC family protein</fullName>
    </submittedName>
</protein>
<dbReference type="SUPFAM" id="SSF54593">
    <property type="entry name" value="Glyoxalase/Bleomycin resistance protein/Dihydroxybiphenyl dioxygenase"/>
    <property type="match status" value="1"/>
</dbReference>
<dbReference type="Pfam" id="PF00903">
    <property type="entry name" value="Glyoxalase"/>
    <property type="match status" value="1"/>
</dbReference>
<evidence type="ECO:0000313" key="3">
    <source>
        <dbReference type="Proteomes" id="UP001158598"/>
    </source>
</evidence>
<feature type="domain" description="VOC" evidence="1">
    <location>
        <begin position="1"/>
        <end position="119"/>
    </location>
</feature>
<dbReference type="InterPro" id="IPR037523">
    <property type="entry name" value="VOC_core"/>
</dbReference>
<dbReference type="Gene3D" id="3.10.180.10">
    <property type="entry name" value="2,3-Dihydroxybiphenyl 1,2-Dioxygenase, domain 1"/>
    <property type="match status" value="1"/>
</dbReference>
<gene>
    <name evidence="2" type="ORF">MCNOR_0046</name>
</gene>
<dbReference type="AlphaFoldDB" id="A0AA35XYL5"/>
<organism evidence="2 3">
    <name type="scientific">Methylococcus capsulatus</name>
    <dbReference type="NCBI Taxonomy" id="414"/>
    <lineage>
        <taxon>Bacteria</taxon>
        <taxon>Pseudomonadati</taxon>
        <taxon>Pseudomonadota</taxon>
        <taxon>Gammaproteobacteria</taxon>
        <taxon>Methylococcales</taxon>
        <taxon>Methylococcaceae</taxon>
        <taxon>Methylococcus</taxon>
    </lineage>
</organism>
<dbReference type="PROSITE" id="PS51819">
    <property type="entry name" value="VOC"/>
    <property type="match status" value="1"/>
</dbReference>
<accession>A0AA35XYL5</accession>
<dbReference type="InterPro" id="IPR004360">
    <property type="entry name" value="Glyas_Fos-R_dOase_dom"/>
</dbReference>
<dbReference type="InterPro" id="IPR029068">
    <property type="entry name" value="Glyas_Bleomycin-R_OHBP_Dase"/>
</dbReference>